<dbReference type="GO" id="GO:0003676">
    <property type="term" value="F:nucleic acid binding"/>
    <property type="evidence" value="ECO:0007669"/>
    <property type="project" value="InterPro"/>
</dbReference>
<dbReference type="InterPro" id="IPR036397">
    <property type="entry name" value="RNaseH_sf"/>
</dbReference>
<dbReference type="InterPro" id="IPR001584">
    <property type="entry name" value="Integrase_cat-core"/>
</dbReference>
<name>A0AAP8D1P0_RALSL</name>
<accession>A0AAP8D1P0</accession>
<feature type="domain" description="Integrase catalytic" evidence="2">
    <location>
        <begin position="1"/>
        <end position="99"/>
    </location>
</feature>
<dbReference type="PROSITE" id="PS50994">
    <property type="entry name" value="INTEGRASE"/>
    <property type="match status" value="1"/>
</dbReference>
<evidence type="ECO:0000313" key="4">
    <source>
        <dbReference type="Proteomes" id="UP000216164"/>
    </source>
</evidence>
<protein>
    <recommendedName>
        <fullName evidence="2">Integrase catalytic domain-containing protein</fullName>
    </recommendedName>
</protein>
<dbReference type="InterPro" id="IPR012337">
    <property type="entry name" value="RNaseH-like_sf"/>
</dbReference>
<dbReference type="SUPFAM" id="SSF53098">
    <property type="entry name" value="Ribonuclease H-like"/>
    <property type="match status" value="1"/>
</dbReference>
<sequence length="99" mass="11513">MRRLWPFPQTPRGSRRPARSSRPLRCPSKVERVRFSNGIKQKRTSPYHPWINGMVERMNRTIKDATFKVYECRGMEPLRPHVPALVQGDNFGTHLTALG</sequence>
<dbReference type="Gene3D" id="3.30.420.10">
    <property type="entry name" value="Ribonuclease H-like superfamily/Ribonuclease H"/>
    <property type="match status" value="1"/>
</dbReference>
<dbReference type="GO" id="GO:0015074">
    <property type="term" value="P:DNA integration"/>
    <property type="evidence" value="ECO:0007669"/>
    <property type="project" value="InterPro"/>
</dbReference>
<dbReference type="Pfam" id="PF13683">
    <property type="entry name" value="rve_3"/>
    <property type="match status" value="1"/>
</dbReference>
<comment type="caution">
    <text evidence="3">The sequence shown here is derived from an EMBL/GenBank/DDBJ whole genome shotgun (WGS) entry which is preliminary data.</text>
</comment>
<evidence type="ECO:0000313" key="3">
    <source>
        <dbReference type="EMBL" id="OYQ09248.1"/>
    </source>
</evidence>
<evidence type="ECO:0000256" key="1">
    <source>
        <dbReference type="SAM" id="MobiDB-lite"/>
    </source>
</evidence>
<proteinExistence type="predicted"/>
<evidence type="ECO:0000259" key="2">
    <source>
        <dbReference type="PROSITE" id="PS50994"/>
    </source>
</evidence>
<dbReference type="Proteomes" id="UP000216164">
    <property type="component" value="Unassembled WGS sequence"/>
</dbReference>
<feature type="region of interest" description="Disordered" evidence="1">
    <location>
        <begin position="1"/>
        <end position="25"/>
    </location>
</feature>
<dbReference type="AlphaFoldDB" id="A0AAP8D1P0"/>
<reference evidence="3 4" key="1">
    <citation type="submission" date="2017-04" db="EMBL/GenBank/DDBJ databases">
        <title>Genome Announcement: Closed genomes of Ralstonia solanacearum strains K60, UW551, and UW700.</title>
        <authorList>
            <person name="Hayes M."/>
            <person name="Macintyre A.M."/>
            <person name="Allen C."/>
        </authorList>
    </citation>
    <scope>NUCLEOTIDE SEQUENCE [LARGE SCALE GENOMIC DNA]</scope>
    <source>
        <strain evidence="3 4">UW25</strain>
    </source>
</reference>
<dbReference type="EMBL" id="NCTK01000002">
    <property type="protein sequence ID" value="OYQ09248.1"/>
    <property type="molecule type" value="Genomic_DNA"/>
</dbReference>
<gene>
    <name evidence="3" type="ORF">B7R77_20055</name>
</gene>
<organism evidence="3 4">
    <name type="scientific">Ralstonia solanacearum K60</name>
    <dbReference type="NCBI Taxonomy" id="1091042"/>
    <lineage>
        <taxon>Bacteria</taxon>
        <taxon>Pseudomonadati</taxon>
        <taxon>Pseudomonadota</taxon>
        <taxon>Betaproteobacteria</taxon>
        <taxon>Burkholderiales</taxon>
        <taxon>Burkholderiaceae</taxon>
        <taxon>Ralstonia</taxon>
        <taxon>Ralstonia solanacearum species complex</taxon>
    </lineage>
</organism>